<protein>
    <recommendedName>
        <fullName evidence="1">PrkA AAA domain-containing protein</fullName>
    </recommendedName>
</protein>
<dbReference type="Proteomes" id="UP000178587">
    <property type="component" value="Unassembled WGS sequence"/>
</dbReference>
<dbReference type="SMART" id="SM00763">
    <property type="entry name" value="AAA_PrkA"/>
    <property type="match status" value="1"/>
</dbReference>
<dbReference type="AlphaFoldDB" id="A0A1F6EMD0"/>
<name>A0A1F6EMD0_9BACT</name>
<gene>
    <name evidence="2" type="ORF">A3A34_00260</name>
</gene>
<dbReference type="GO" id="GO:0004672">
    <property type="term" value="F:protein kinase activity"/>
    <property type="evidence" value="ECO:0007669"/>
    <property type="project" value="TreeGrafter"/>
</dbReference>
<dbReference type="SUPFAM" id="SSF52540">
    <property type="entry name" value="P-loop containing nucleoside triphosphate hydrolases"/>
    <property type="match status" value="1"/>
</dbReference>
<dbReference type="EMBL" id="MFLU01000015">
    <property type="protein sequence ID" value="OGG74809.1"/>
    <property type="molecule type" value="Genomic_DNA"/>
</dbReference>
<dbReference type="InterPro" id="IPR013153">
    <property type="entry name" value="Prk_AAA"/>
</dbReference>
<dbReference type="InterPro" id="IPR027417">
    <property type="entry name" value="P-loop_NTPase"/>
</dbReference>
<feature type="domain" description="PrkA AAA" evidence="1">
    <location>
        <begin position="28"/>
        <end position="396"/>
    </location>
</feature>
<comment type="caution">
    <text evidence="2">The sequence shown here is derived from an EMBL/GenBank/DDBJ whole genome shotgun (WGS) entry which is preliminary data.</text>
</comment>
<dbReference type="Pfam" id="PF06798">
    <property type="entry name" value="PrkA"/>
    <property type="match status" value="1"/>
</dbReference>
<dbReference type="InterPro" id="IPR010650">
    <property type="entry name" value="PrkA_C"/>
</dbReference>
<evidence type="ECO:0000313" key="2">
    <source>
        <dbReference type="EMBL" id="OGG74809.1"/>
    </source>
</evidence>
<evidence type="ECO:0000259" key="1">
    <source>
        <dbReference type="SMART" id="SM00763"/>
    </source>
</evidence>
<dbReference type="PANTHER" id="PTHR30267">
    <property type="entry name" value="PROTEIN KINASE PRKA"/>
    <property type="match status" value="1"/>
</dbReference>
<proteinExistence type="predicted"/>
<organism evidence="2 3">
    <name type="scientific">Candidatus Kaiserbacteria bacterium RIFCSPLOWO2_01_FULL_50_24</name>
    <dbReference type="NCBI Taxonomy" id="1798507"/>
    <lineage>
        <taxon>Bacteria</taxon>
        <taxon>Candidatus Kaiseribacteriota</taxon>
    </lineage>
</organism>
<dbReference type="Gene3D" id="3.40.50.300">
    <property type="entry name" value="P-loop containing nucleotide triphosphate hydrolases"/>
    <property type="match status" value="1"/>
</dbReference>
<accession>A0A1F6EMD0</accession>
<dbReference type="PANTHER" id="PTHR30267:SF2">
    <property type="entry name" value="PROTEIN PRKA"/>
    <property type="match status" value="1"/>
</dbReference>
<evidence type="ECO:0000313" key="3">
    <source>
        <dbReference type="Proteomes" id="UP000178587"/>
    </source>
</evidence>
<dbReference type="STRING" id="1798507.A3A34_00260"/>
<sequence>MIDLGKFIREDRKRKRSKKQKYATRTVRTVKEYIGLVAEDSRVAQDAYGRGDEIVCGPGDENVIDIPEGELWMGVKKRYPFFAKDLFGVDRAVEMIATYLKAGKNRASTAKQVLLIVGPPASGKSTLVRMLKKGFEGYDIRPVYMLTGCPKFEDPLHALPRWQREEFEKELGIRIEGDLCPICRDRLKKEFTDKDDDDIVHWEDIPVEPMGFSIQAVRGITSFEPSDEKSADVTALTGRENISITSVHGFDHPHAYEISGKIPKAERGICEGRELTSSDPEVLRVFFSVAEERELEIQGSSFPHLSVDAIVVGHTNMTPFKEFASNKKYEGLHNRFYVVPFPYPVRVKDELAVYQKLVERDSDFVRLKKCHIAPGALELAALFAVLTRLVPSQKKVGLLTKAKIYNGEKLLTELDSADTRPRDIHELFDEGQANSDLAKREGMFGVSSRDVLAALNTEIVKQMSQNPKDACLTPLSVIRALRDVFKEGHRMGYSPEDIEKFMTLLSSGEEGSVTTEHKEWTTTTVSRAFLKAYDDLARDLFSRYVDEVKYYRDTKRKFLREGAPAIRKDPITGKPREPDVKLMRSVEKHLNLSEEQSEVFRGELLEYKNISPDTYPPLRRAINKKLLEDSRSSLALVLATDKPHGTEEQKRVNDLFGVLEQDHGFCPVCARETVEKAREYLSE</sequence>
<reference evidence="2 3" key="1">
    <citation type="journal article" date="2016" name="Nat. Commun.">
        <title>Thousands of microbial genomes shed light on interconnected biogeochemical processes in an aquifer system.</title>
        <authorList>
            <person name="Anantharaman K."/>
            <person name="Brown C.T."/>
            <person name="Hug L.A."/>
            <person name="Sharon I."/>
            <person name="Castelle C.J."/>
            <person name="Probst A.J."/>
            <person name="Thomas B.C."/>
            <person name="Singh A."/>
            <person name="Wilkins M.J."/>
            <person name="Karaoz U."/>
            <person name="Brodie E.L."/>
            <person name="Williams K.H."/>
            <person name="Hubbard S.S."/>
            <person name="Banfield J.F."/>
        </authorList>
    </citation>
    <scope>NUCLEOTIDE SEQUENCE [LARGE SCALE GENOMIC DNA]</scope>
</reference>
<dbReference type="Pfam" id="PF08298">
    <property type="entry name" value="AAA_PrkA"/>
    <property type="match status" value="1"/>
</dbReference>